<evidence type="ECO:0000313" key="10">
    <source>
        <dbReference type="Proteomes" id="UP000244128"/>
    </source>
</evidence>
<dbReference type="GO" id="GO:0009424">
    <property type="term" value="C:bacterial-type flagellum hook"/>
    <property type="evidence" value="ECO:0007669"/>
    <property type="project" value="InterPro"/>
</dbReference>
<dbReference type="PANTHER" id="PTHR42792">
    <property type="entry name" value="FLAGELLIN"/>
    <property type="match status" value="1"/>
</dbReference>
<dbReference type="GO" id="GO:0005198">
    <property type="term" value="F:structural molecule activity"/>
    <property type="evidence" value="ECO:0007669"/>
    <property type="project" value="InterPro"/>
</dbReference>
<name>A0A1H8MGM8_9PROT</name>
<dbReference type="OrthoDB" id="9768249at2"/>
<dbReference type="GO" id="GO:0005576">
    <property type="term" value="C:extracellular region"/>
    <property type="evidence" value="ECO:0007669"/>
    <property type="project" value="UniProtKB-SubCell"/>
</dbReference>
<feature type="domain" description="Flagellar hook-associated protein 1 D2-like" evidence="6">
    <location>
        <begin position="211"/>
        <end position="282"/>
    </location>
</feature>
<evidence type="ECO:0000256" key="3">
    <source>
        <dbReference type="ARBA" id="ARBA00005709"/>
    </source>
</evidence>
<sequence>MRVSTGTIYETGTNLMLQQQEKLINTQQQLSTGRRILTPSDDPISAAQVLNISQSAALNEQYSVNRSSAGSSLQLEENVLRQVNGILQDVHSSTVYAGNATLTDADRKTLATELRSKLESLVGLANTTDEKGQFLFSGFQANTKPFAQTGLTVQYVGDQGQRLNQVGPARQLAVSDSGTDVFERIKNGNGVFATAASSSNIGSGVIDGGSVITPSSLTGGNYEITFAVSATGVTTYDIVNTSTGSTVSSANPYVSNNTVSFDGMQLSIKGNPANGDKFTVSPSSNQSIFKTVGDLITALETPASGQSGGTRLANDLKSTLQNINNSLEHVLSKQASIGARLQEIDTLESVGSDQNIQFEQMLSQLQDVDFAQATSDLQRQQLYLQAAQQSYIKISGLSLFNYI</sequence>
<dbReference type="Proteomes" id="UP000198814">
    <property type="component" value="Unassembled WGS sequence"/>
</dbReference>
<dbReference type="GO" id="GO:0071973">
    <property type="term" value="P:bacterial-type flagellum-dependent cell motility"/>
    <property type="evidence" value="ECO:0007669"/>
    <property type="project" value="InterPro"/>
</dbReference>
<comment type="subcellular location">
    <subcellularLocation>
        <location evidence="1">Bacterial flagellum</location>
    </subcellularLocation>
    <subcellularLocation>
        <location evidence="2">Secreted</location>
    </subcellularLocation>
</comment>
<dbReference type="InterPro" id="IPR001029">
    <property type="entry name" value="Flagellin_N"/>
</dbReference>
<dbReference type="EMBL" id="FODO01000005">
    <property type="protein sequence ID" value="SEO16424.1"/>
    <property type="molecule type" value="Genomic_DNA"/>
</dbReference>
<dbReference type="RefSeq" id="WP_090316844.1">
    <property type="nucleotide sequence ID" value="NZ_FNOE01000005.1"/>
</dbReference>
<keyword evidence="4" id="KW-0975">Bacterial flagellum</keyword>
<evidence type="ECO:0000256" key="1">
    <source>
        <dbReference type="ARBA" id="ARBA00004365"/>
    </source>
</evidence>
<dbReference type="Proteomes" id="UP000244128">
    <property type="component" value="Unassembled WGS sequence"/>
</dbReference>
<dbReference type="EMBL" id="QAOI01000003">
    <property type="protein sequence ID" value="PTQ78314.1"/>
    <property type="molecule type" value="Genomic_DNA"/>
</dbReference>
<comment type="similarity">
    <text evidence="3">Belongs to the bacterial flagellin family.</text>
</comment>
<dbReference type="Pfam" id="PF21158">
    <property type="entry name" value="flgK_1st_1"/>
    <property type="match status" value="1"/>
</dbReference>
<dbReference type="InterPro" id="IPR049119">
    <property type="entry name" value="FlgK_D2-like"/>
</dbReference>
<evidence type="ECO:0000259" key="6">
    <source>
        <dbReference type="Pfam" id="PF21158"/>
    </source>
</evidence>
<gene>
    <name evidence="7" type="ORF">C8R26_10376</name>
    <name evidence="8" type="ORF">SAMN05216333_10585</name>
</gene>
<dbReference type="InterPro" id="IPR001492">
    <property type="entry name" value="Flagellin"/>
</dbReference>
<dbReference type="InterPro" id="IPR013384">
    <property type="entry name" value="Flagell_FlgL"/>
</dbReference>
<dbReference type="Pfam" id="PF00669">
    <property type="entry name" value="Flagellin_N"/>
    <property type="match status" value="1"/>
</dbReference>
<accession>A0A1H8MGM8</accession>
<proteinExistence type="inferred from homology"/>
<reference evidence="7 10" key="3">
    <citation type="submission" date="2018-04" db="EMBL/GenBank/DDBJ databases">
        <title>Active sludge and wastewater microbial communities from Klosterneuburg, Austria.</title>
        <authorList>
            <person name="Wagner M."/>
        </authorList>
    </citation>
    <scope>NUCLEOTIDE SEQUENCE [LARGE SCALE GENOMIC DNA]</scope>
    <source>
        <strain evidence="7 10">Nm49</strain>
    </source>
</reference>
<keyword evidence="8" id="KW-0282">Flagellum</keyword>
<dbReference type="Gene3D" id="1.20.1330.10">
    <property type="entry name" value="f41 fragment of flagellin, N-terminal domain"/>
    <property type="match status" value="2"/>
</dbReference>
<dbReference type="SUPFAM" id="SSF64518">
    <property type="entry name" value="Phase 1 flagellin"/>
    <property type="match status" value="1"/>
</dbReference>
<dbReference type="PANTHER" id="PTHR42792:SF1">
    <property type="entry name" value="FLAGELLAR HOOK-ASSOCIATED PROTEIN 3"/>
    <property type="match status" value="1"/>
</dbReference>
<reference evidence="8" key="2">
    <citation type="submission" date="2016-10" db="EMBL/GenBank/DDBJ databases">
        <authorList>
            <person name="de Groot N.N."/>
        </authorList>
    </citation>
    <scope>NUCLEOTIDE SEQUENCE [LARGE SCALE GENOMIC DNA]</scope>
    <source>
        <strain evidence="8">Nm76</strain>
    </source>
</reference>
<protein>
    <submittedName>
        <fullName evidence="8">Flagellar hook-associated protein 3 FlgL</fullName>
    </submittedName>
</protein>
<evidence type="ECO:0000256" key="4">
    <source>
        <dbReference type="ARBA" id="ARBA00023143"/>
    </source>
</evidence>
<dbReference type="NCBIfam" id="TIGR02550">
    <property type="entry name" value="flagell_flgL"/>
    <property type="match status" value="1"/>
</dbReference>
<evidence type="ECO:0000313" key="8">
    <source>
        <dbReference type="EMBL" id="SEO16424.1"/>
    </source>
</evidence>
<evidence type="ECO:0000313" key="7">
    <source>
        <dbReference type="EMBL" id="PTQ78314.1"/>
    </source>
</evidence>
<reference evidence="9" key="1">
    <citation type="submission" date="2016-10" db="EMBL/GenBank/DDBJ databases">
        <authorList>
            <person name="Varghese N."/>
            <person name="Submissions S."/>
        </authorList>
    </citation>
    <scope>NUCLEOTIDE SEQUENCE [LARGE SCALE GENOMIC DNA]</scope>
    <source>
        <strain evidence="9">Nm76</strain>
    </source>
</reference>
<keyword evidence="9" id="KW-1185">Reference proteome</keyword>
<keyword evidence="8" id="KW-0969">Cilium</keyword>
<dbReference type="STRING" id="42354.SAMN05216333_10585"/>
<dbReference type="AlphaFoldDB" id="A0A1H8MGM8"/>
<keyword evidence="8" id="KW-0966">Cell projection</keyword>
<evidence type="ECO:0000256" key="2">
    <source>
        <dbReference type="ARBA" id="ARBA00004613"/>
    </source>
</evidence>
<evidence type="ECO:0000259" key="5">
    <source>
        <dbReference type="Pfam" id="PF00669"/>
    </source>
</evidence>
<evidence type="ECO:0000313" key="9">
    <source>
        <dbReference type="Proteomes" id="UP000198814"/>
    </source>
</evidence>
<feature type="domain" description="Flagellin N-terminal" evidence="5">
    <location>
        <begin position="4"/>
        <end position="139"/>
    </location>
</feature>
<organism evidence="8 9">
    <name type="scientific">Nitrosomonas oligotropha</name>
    <dbReference type="NCBI Taxonomy" id="42354"/>
    <lineage>
        <taxon>Bacteria</taxon>
        <taxon>Pseudomonadati</taxon>
        <taxon>Pseudomonadota</taxon>
        <taxon>Betaproteobacteria</taxon>
        <taxon>Nitrosomonadales</taxon>
        <taxon>Nitrosomonadaceae</taxon>
        <taxon>Nitrosomonas</taxon>
    </lineage>
</organism>